<dbReference type="OrthoDB" id="5987268at2759"/>
<dbReference type="AlphaFoldDB" id="A0A9J7HQA0"/>
<dbReference type="InterPro" id="IPR043128">
    <property type="entry name" value="Rev_trsase/Diguanyl_cyclase"/>
</dbReference>
<keyword evidence="1" id="KW-1185">Reference proteome</keyword>
<dbReference type="KEGG" id="bfo:118406291"/>
<dbReference type="Gene3D" id="3.30.70.270">
    <property type="match status" value="1"/>
</dbReference>
<accession>A0A9J7HQA0</accession>
<evidence type="ECO:0000313" key="1">
    <source>
        <dbReference type="Proteomes" id="UP000001554"/>
    </source>
</evidence>
<feature type="non-terminal residue" evidence="2">
    <location>
        <position position="437"/>
    </location>
</feature>
<evidence type="ECO:0000313" key="2">
    <source>
        <dbReference type="RefSeq" id="XP_035662114.1"/>
    </source>
</evidence>
<reference evidence="2" key="2">
    <citation type="submission" date="2025-08" db="UniProtKB">
        <authorList>
            <consortium name="RefSeq"/>
        </authorList>
    </citation>
    <scope>IDENTIFICATION</scope>
    <source>
        <strain evidence="2">S238N-H82</strain>
        <tissue evidence="2">Testes</tissue>
    </source>
</reference>
<dbReference type="InterPro" id="IPR043502">
    <property type="entry name" value="DNA/RNA_pol_sf"/>
</dbReference>
<name>A0A9J7HQA0_BRAFL</name>
<dbReference type="Proteomes" id="UP000001554">
    <property type="component" value="Chromosome 19"/>
</dbReference>
<dbReference type="Gene3D" id="3.10.10.10">
    <property type="entry name" value="HIV Type 1 Reverse Transcriptase, subunit A, domain 1"/>
    <property type="match status" value="1"/>
</dbReference>
<dbReference type="RefSeq" id="XP_035662114.1">
    <property type="nucleotide sequence ID" value="XM_035806221.1"/>
</dbReference>
<dbReference type="GeneID" id="118406291"/>
<reference evidence="1" key="1">
    <citation type="journal article" date="2020" name="Nat. Ecol. Evol.">
        <title>Deeply conserved synteny resolves early events in vertebrate evolution.</title>
        <authorList>
            <person name="Simakov O."/>
            <person name="Marletaz F."/>
            <person name="Yue J.X."/>
            <person name="O'Connell B."/>
            <person name="Jenkins J."/>
            <person name="Brandt A."/>
            <person name="Calef R."/>
            <person name="Tung C.H."/>
            <person name="Huang T.K."/>
            <person name="Schmutz J."/>
            <person name="Satoh N."/>
            <person name="Yu J.K."/>
            <person name="Putnam N.H."/>
            <person name="Green R.E."/>
            <person name="Rokhsar D.S."/>
        </authorList>
    </citation>
    <scope>NUCLEOTIDE SEQUENCE [LARGE SCALE GENOMIC DNA]</scope>
    <source>
        <strain evidence="1">S238N-H82</strain>
    </source>
</reference>
<sequence>MLDFIQPFSGCFKGKKYDSAFPPPAFFPNSRSCIPFAKFVSDTIRSRIVSGAFSIWGRVGHVKPPYIVSPLTVEPNKPRLCLDLRYLNKWMKDCPFTLDSILNVTRYVGRHHFQTVCDDKSGYDHLLIPESSKPLVGFQWGNWLYVANTIAFGWRCSAFVYQKVGLVAMHDIRSLGVPASLYIDDRHAGQLQCRKVTQWSFYELAQAACFILCSVVIQLGYTTGLSKSQLEPVVMPIFLGMGIDSVMLAFRLLTHKKESFAQLRDYSLSREEVPVSLLQKLTGKIASFMIAVPAARMFCREMYKEIGEAGKTGKMVRIEGDVRKEIEHWKFLDTWEGHMPWKPEKHEVIHLSTDASSYRWAGVIDLDKGTIQCGDYWDEEDSIEHISIKETEALTRTLLSVQDTVRDKRIDARVDNQNLIQAWQRQEAKSKALNQAI</sequence>
<dbReference type="PANTHER" id="PTHR33050:SF7">
    <property type="entry name" value="RIBONUCLEASE H"/>
    <property type="match status" value="1"/>
</dbReference>
<dbReference type="PANTHER" id="PTHR33050">
    <property type="entry name" value="REVERSE TRANSCRIPTASE DOMAIN-CONTAINING PROTEIN"/>
    <property type="match status" value="1"/>
</dbReference>
<dbReference type="SUPFAM" id="SSF56672">
    <property type="entry name" value="DNA/RNA polymerases"/>
    <property type="match status" value="1"/>
</dbReference>
<protein>
    <submittedName>
        <fullName evidence="2">Uncharacterized protein LOC118406291</fullName>
    </submittedName>
</protein>
<proteinExistence type="predicted"/>
<dbReference type="InterPro" id="IPR052055">
    <property type="entry name" value="Hepadnavirus_pol/RT"/>
</dbReference>
<gene>
    <name evidence="2" type="primary">LOC118406291</name>
</gene>
<organism evidence="1 2">
    <name type="scientific">Branchiostoma floridae</name>
    <name type="common">Florida lancelet</name>
    <name type="synonym">Amphioxus</name>
    <dbReference type="NCBI Taxonomy" id="7739"/>
    <lineage>
        <taxon>Eukaryota</taxon>
        <taxon>Metazoa</taxon>
        <taxon>Chordata</taxon>
        <taxon>Cephalochordata</taxon>
        <taxon>Leptocardii</taxon>
        <taxon>Amphioxiformes</taxon>
        <taxon>Branchiostomatidae</taxon>
        <taxon>Branchiostoma</taxon>
    </lineage>
</organism>